<sequence length="133" mass="14158">MRFTPKKITILIAGMVFTAGLAAGFVIPAFAGDPVDGLDITIEQIPGGRVSGKNYNSSLSNKSVGQIRMEVGDVLLRHGVGGAEINKVTDALEGGGVYEAELKSFLIAIGINEEGVWNWNYRRYSAIRTGGTN</sequence>
<keyword evidence="1" id="KW-0732">Signal</keyword>
<name>A0A0G1MP14_9BACT</name>
<gene>
    <name evidence="2" type="ORF">UW81_C0039G0006</name>
</gene>
<protein>
    <submittedName>
        <fullName evidence="2">Uncharacterized protein</fullName>
    </submittedName>
</protein>
<accession>A0A0G1MP14</accession>
<evidence type="ECO:0000313" key="2">
    <source>
        <dbReference type="EMBL" id="KKT82542.1"/>
    </source>
</evidence>
<feature type="chain" id="PRO_5002538582" evidence="1">
    <location>
        <begin position="32"/>
        <end position="133"/>
    </location>
</feature>
<evidence type="ECO:0000313" key="3">
    <source>
        <dbReference type="Proteomes" id="UP000033915"/>
    </source>
</evidence>
<dbReference type="AlphaFoldDB" id="A0A0G1MP14"/>
<dbReference type="EMBL" id="LCJT01000039">
    <property type="protein sequence ID" value="KKT82542.1"/>
    <property type="molecule type" value="Genomic_DNA"/>
</dbReference>
<proteinExistence type="predicted"/>
<comment type="caution">
    <text evidence="2">The sequence shown here is derived from an EMBL/GenBank/DDBJ whole genome shotgun (WGS) entry which is preliminary data.</text>
</comment>
<feature type="signal peptide" evidence="1">
    <location>
        <begin position="1"/>
        <end position="31"/>
    </location>
</feature>
<evidence type="ECO:0000256" key="1">
    <source>
        <dbReference type="SAM" id="SignalP"/>
    </source>
</evidence>
<dbReference type="Proteomes" id="UP000033915">
    <property type="component" value="Unassembled WGS sequence"/>
</dbReference>
<organism evidence="2 3">
    <name type="scientific">Candidatus Giovannonibacteria bacterium GW2011_GWC2_44_9</name>
    <dbReference type="NCBI Taxonomy" id="1618658"/>
    <lineage>
        <taxon>Bacteria</taxon>
        <taxon>Candidatus Giovannoniibacteriota</taxon>
    </lineage>
</organism>
<reference evidence="2 3" key="1">
    <citation type="journal article" date="2015" name="Nature">
        <title>rRNA introns, odd ribosomes, and small enigmatic genomes across a large radiation of phyla.</title>
        <authorList>
            <person name="Brown C.T."/>
            <person name="Hug L.A."/>
            <person name="Thomas B.C."/>
            <person name="Sharon I."/>
            <person name="Castelle C.J."/>
            <person name="Singh A."/>
            <person name="Wilkins M.J."/>
            <person name="Williams K.H."/>
            <person name="Banfield J.F."/>
        </authorList>
    </citation>
    <scope>NUCLEOTIDE SEQUENCE [LARGE SCALE GENOMIC DNA]</scope>
</reference>